<evidence type="ECO:0000259" key="5">
    <source>
        <dbReference type="PROSITE" id="PS51898"/>
    </source>
</evidence>
<dbReference type="Gene3D" id="1.10.443.10">
    <property type="entry name" value="Intergrase catalytic core"/>
    <property type="match status" value="1"/>
</dbReference>
<sequence>MEIGAPTFLRISLRTELLLEAMTRATALTAAMELAESRVMSECVTRLVQPDEVKAIVDETIRAGVAAMLCEEAEAAPRTPDQADAALAHIGTRLGALRQALRLRDHAAAVEPARAAAAALGMDAVVADSPPAARGVMGGMIDLAEAALAVERGATVDEATRAIRAERFDGAPADRLPRSVMLTAASAHAVDSAVSKDMANKQRGTGRLMFAFFGEAPVDHVFSPTRLTEWVLWLNRVPRNWANAHGKNRYTSVGREVDVHAVIAKADADDAALRAGVEARSDLSLREKRRILASGYVERMAEKTVIAHHGRAKAIHDSARALGWAGGAWTPVLKDWKRATARLFGRCDDPLMLHVTQQKRRLAWTDERLFKHLTSTMLTGCFSQDRRWRKGEFAIRDAIYWVPLLVLMCGLRPEEALKLIKSDVQFRDGIVNLRIEETPDGPVKNWASERFVPLPEALLRLGFLEWWRDACERPGEALFPEVPASTLTGRISDVFGKRLGRMLKHLGVKDLDEDFYALRHTFITRLQLAGAPDGLRQAIVGHEQDEIINANYTSANLRLFKQYMDRIDHRLEIGEHPRHGFPVIVGCGLTKGQAIDIAVSLTAKGARAWSRGICGAVVGSRP</sequence>
<dbReference type="Proteomes" id="UP000198703">
    <property type="component" value="Unassembled WGS sequence"/>
</dbReference>
<evidence type="ECO:0000256" key="2">
    <source>
        <dbReference type="ARBA" id="ARBA00022908"/>
    </source>
</evidence>
<evidence type="ECO:0000256" key="4">
    <source>
        <dbReference type="ARBA" id="ARBA00023172"/>
    </source>
</evidence>
<dbReference type="InterPro" id="IPR050090">
    <property type="entry name" value="Tyrosine_recombinase_XerCD"/>
</dbReference>
<dbReference type="Pfam" id="PF00589">
    <property type="entry name" value="Phage_integrase"/>
    <property type="match status" value="1"/>
</dbReference>
<evidence type="ECO:0000313" key="7">
    <source>
        <dbReference type="Proteomes" id="UP000198703"/>
    </source>
</evidence>
<reference evidence="6 7" key="1">
    <citation type="submission" date="2016-10" db="EMBL/GenBank/DDBJ databases">
        <authorList>
            <person name="de Groot N.N."/>
        </authorList>
    </citation>
    <scope>NUCLEOTIDE SEQUENCE [LARGE SCALE GENOMIC DNA]</scope>
    <source>
        <strain evidence="6 7">DSM 15345</strain>
    </source>
</reference>
<dbReference type="InterPro" id="IPR011010">
    <property type="entry name" value="DNA_brk_join_enz"/>
</dbReference>
<dbReference type="GO" id="GO:0003677">
    <property type="term" value="F:DNA binding"/>
    <property type="evidence" value="ECO:0007669"/>
    <property type="project" value="UniProtKB-KW"/>
</dbReference>
<dbReference type="PANTHER" id="PTHR30349:SF41">
    <property type="entry name" value="INTEGRASE_RECOMBINASE PROTEIN MJ0367-RELATED"/>
    <property type="match status" value="1"/>
</dbReference>
<dbReference type="GO" id="GO:0006310">
    <property type="term" value="P:DNA recombination"/>
    <property type="evidence" value="ECO:0007669"/>
    <property type="project" value="UniProtKB-KW"/>
</dbReference>
<dbReference type="AlphaFoldDB" id="A0A1H4BRE7"/>
<accession>A0A1H4BRE7</accession>
<dbReference type="InterPro" id="IPR002104">
    <property type="entry name" value="Integrase_catalytic"/>
</dbReference>
<keyword evidence="2" id="KW-0229">DNA integration</keyword>
<keyword evidence="4" id="KW-0233">DNA recombination</keyword>
<comment type="similarity">
    <text evidence="1">Belongs to the 'phage' integrase family.</text>
</comment>
<name>A0A1H4BRE7_9RHOB</name>
<evidence type="ECO:0000256" key="3">
    <source>
        <dbReference type="ARBA" id="ARBA00023125"/>
    </source>
</evidence>
<keyword evidence="3" id="KW-0238">DNA-binding</keyword>
<evidence type="ECO:0000256" key="1">
    <source>
        <dbReference type="ARBA" id="ARBA00008857"/>
    </source>
</evidence>
<dbReference type="SUPFAM" id="SSF56349">
    <property type="entry name" value="DNA breaking-rejoining enzymes"/>
    <property type="match status" value="1"/>
</dbReference>
<dbReference type="GO" id="GO:0015074">
    <property type="term" value="P:DNA integration"/>
    <property type="evidence" value="ECO:0007669"/>
    <property type="project" value="UniProtKB-KW"/>
</dbReference>
<dbReference type="EMBL" id="FNQM01000006">
    <property type="protein sequence ID" value="SEA50701.1"/>
    <property type="molecule type" value="Genomic_DNA"/>
</dbReference>
<organism evidence="6 7">
    <name type="scientific">Rubrimonas cliftonensis</name>
    <dbReference type="NCBI Taxonomy" id="89524"/>
    <lineage>
        <taxon>Bacteria</taxon>
        <taxon>Pseudomonadati</taxon>
        <taxon>Pseudomonadota</taxon>
        <taxon>Alphaproteobacteria</taxon>
        <taxon>Rhodobacterales</taxon>
        <taxon>Paracoccaceae</taxon>
        <taxon>Rubrimonas</taxon>
    </lineage>
</organism>
<gene>
    <name evidence="6" type="ORF">SAMN05444370_1069</name>
</gene>
<feature type="domain" description="Tyr recombinase" evidence="5">
    <location>
        <begin position="377"/>
        <end position="565"/>
    </location>
</feature>
<dbReference type="PROSITE" id="PS51898">
    <property type="entry name" value="TYR_RECOMBINASE"/>
    <property type="match status" value="1"/>
</dbReference>
<protein>
    <submittedName>
        <fullName evidence="6">Phage integrase family protein</fullName>
    </submittedName>
</protein>
<dbReference type="PANTHER" id="PTHR30349">
    <property type="entry name" value="PHAGE INTEGRASE-RELATED"/>
    <property type="match status" value="1"/>
</dbReference>
<keyword evidence="7" id="KW-1185">Reference proteome</keyword>
<dbReference type="InterPro" id="IPR013762">
    <property type="entry name" value="Integrase-like_cat_sf"/>
</dbReference>
<evidence type="ECO:0000313" key="6">
    <source>
        <dbReference type="EMBL" id="SEA50701.1"/>
    </source>
</evidence>
<dbReference type="OrthoDB" id="7222937at2"/>
<proteinExistence type="inferred from homology"/>